<dbReference type="InterPro" id="IPR015213">
    <property type="entry name" value="Cholesterol_OX_subst-bd"/>
</dbReference>
<organism evidence="4 5">
    <name type="scientific">Acetobacter sicerae</name>
    <dbReference type="NCBI Taxonomy" id="85325"/>
    <lineage>
        <taxon>Bacteria</taxon>
        <taxon>Pseudomonadati</taxon>
        <taxon>Pseudomonadota</taxon>
        <taxon>Alphaproteobacteria</taxon>
        <taxon>Acetobacterales</taxon>
        <taxon>Acetobacteraceae</taxon>
        <taxon>Acetobacter</taxon>
    </lineage>
</organism>
<comment type="caution">
    <text evidence="4">The sequence shown here is derived from an EMBL/GenBank/DDBJ whole genome shotgun (WGS) entry which is preliminary data.</text>
</comment>
<evidence type="ECO:0000313" key="5">
    <source>
        <dbReference type="Proteomes" id="UP001521074"/>
    </source>
</evidence>
<dbReference type="Pfam" id="PF09129">
    <property type="entry name" value="Chol_subst-bind"/>
    <property type="match status" value="1"/>
</dbReference>
<dbReference type="SUPFAM" id="SSF55103">
    <property type="entry name" value="FAD-linked oxidases, C-terminal domain"/>
    <property type="match status" value="1"/>
</dbReference>
<gene>
    <name evidence="4" type="ORF">LWC05_02200</name>
</gene>
<dbReference type="InterPro" id="IPR016170">
    <property type="entry name" value="Cytok_DH_C_sf"/>
</dbReference>
<keyword evidence="2" id="KW-0274">FAD</keyword>
<feature type="domain" description="Cholesterol oxidase substrate-binding" evidence="3">
    <location>
        <begin position="1"/>
        <end position="182"/>
    </location>
</feature>
<dbReference type="InterPro" id="IPR016164">
    <property type="entry name" value="FAD-linked_Oxase-like_C"/>
</dbReference>
<keyword evidence="5" id="KW-1185">Reference proteome</keyword>
<name>A0ABS8VSK0_9PROT</name>
<evidence type="ECO:0000256" key="2">
    <source>
        <dbReference type="ARBA" id="ARBA00022827"/>
    </source>
</evidence>
<dbReference type="InterPro" id="IPR016171">
    <property type="entry name" value="Vanillyl_alc_oxidase_C-sub2"/>
</dbReference>
<dbReference type="EMBL" id="JAJSOJ010000006">
    <property type="protein sequence ID" value="MCE0742711.1"/>
    <property type="molecule type" value="Genomic_DNA"/>
</dbReference>
<keyword evidence="1" id="KW-0285">Flavoprotein</keyword>
<evidence type="ECO:0000259" key="3">
    <source>
        <dbReference type="Pfam" id="PF09129"/>
    </source>
</evidence>
<proteinExistence type="predicted"/>
<protein>
    <recommendedName>
        <fullName evidence="3">Cholesterol oxidase substrate-binding domain-containing protein</fullName>
    </recommendedName>
</protein>
<dbReference type="Proteomes" id="UP001521074">
    <property type="component" value="Unassembled WGS sequence"/>
</dbReference>
<dbReference type="Gene3D" id="3.40.462.10">
    <property type="entry name" value="FAD-linked oxidases, C-terminal domain"/>
    <property type="match status" value="1"/>
</dbReference>
<evidence type="ECO:0000256" key="1">
    <source>
        <dbReference type="ARBA" id="ARBA00022630"/>
    </source>
</evidence>
<accession>A0ABS8VSK0</accession>
<reference evidence="4 5" key="1">
    <citation type="submission" date="2021-12" db="EMBL/GenBank/DDBJ databases">
        <title>Genome sequence of Acetobacter sicerae DmPark20a_162.</title>
        <authorList>
            <person name="Chaston J.M."/>
        </authorList>
    </citation>
    <scope>NUCLEOTIDE SEQUENCE [LARGE SCALE GENOMIC DNA]</scope>
    <source>
        <strain evidence="4 5">DmPark20a_162</strain>
    </source>
</reference>
<evidence type="ECO:0000313" key="4">
    <source>
        <dbReference type="EMBL" id="MCE0742711.1"/>
    </source>
</evidence>
<sequence length="183" mass="20745">MRVTANGYAVHMSRSNIQRAVHEFYVQYQALVKKYQNMGLFPMNSAVEIRITGLDHASDVSVANAVTPTFSALSPRVDHPEWDVAVWFDILTIPGTPAEARYYTELESWMFSNFQSYGCVRAEWSKGWAYTNKGAWTNQDVINTKIPESFNNTNGSWNDAVAILDKYDPKKVFTANLLNSLFS</sequence>
<dbReference type="Gene3D" id="1.10.45.10">
    <property type="entry name" value="Vanillyl-alcohol Oxidase, Chain A, domain 4"/>
    <property type="match status" value="1"/>
</dbReference>